<comment type="caution">
    <text evidence="6">The sequence shown here is derived from an EMBL/GenBank/DDBJ whole genome shotgun (WGS) entry which is preliminary data.</text>
</comment>
<evidence type="ECO:0000256" key="1">
    <source>
        <dbReference type="ARBA" id="ARBA00022737"/>
    </source>
</evidence>
<feature type="repeat" description="ANK" evidence="3">
    <location>
        <begin position="410"/>
        <end position="442"/>
    </location>
</feature>
<dbReference type="InterPro" id="IPR050776">
    <property type="entry name" value="Ank_Repeat/CDKN_Inhibitor"/>
</dbReference>
<dbReference type="Pfam" id="PF13637">
    <property type="entry name" value="Ank_4"/>
    <property type="match status" value="1"/>
</dbReference>
<proteinExistence type="predicted"/>
<feature type="repeat" description="ANK" evidence="3">
    <location>
        <begin position="443"/>
        <end position="475"/>
    </location>
</feature>
<feature type="region of interest" description="Disordered" evidence="4">
    <location>
        <begin position="531"/>
        <end position="557"/>
    </location>
</feature>
<dbReference type="InterPro" id="IPR002110">
    <property type="entry name" value="Ankyrin_rpt"/>
</dbReference>
<keyword evidence="1" id="KW-0677">Repeat</keyword>
<dbReference type="Pfam" id="PF00023">
    <property type="entry name" value="Ank"/>
    <property type="match status" value="1"/>
</dbReference>
<dbReference type="Gene3D" id="1.25.40.20">
    <property type="entry name" value="Ankyrin repeat-containing domain"/>
    <property type="match status" value="3"/>
</dbReference>
<dbReference type="PANTHER" id="PTHR24201">
    <property type="entry name" value="ANK_REP_REGION DOMAIN-CONTAINING PROTEIN"/>
    <property type="match status" value="1"/>
</dbReference>
<organism evidence="6 7">
    <name type="scientific">Rhodopirellula maiorica SM1</name>
    <dbReference type="NCBI Taxonomy" id="1265738"/>
    <lineage>
        <taxon>Bacteria</taxon>
        <taxon>Pseudomonadati</taxon>
        <taxon>Planctomycetota</taxon>
        <taxon>Planctomycetia</taxon>
        <taxon>Pirellulales</taxon>
        <taxon>Pirellulaceae</taxon>
        <taxon>Novipirellula</taxon>
    </lineage>
</organism>
<dbReference type="PROSITE" id="PS50088">
    <property type="entry name" value="ANK_REPEAT"/>
    <property type="match status" value="5"/>
</dbReference>
<feature type="region of interest" description="Disordered" evidence="4">
    <location>
        <begin position="1"/>
        <end position="22"/>
    </location>
</feature>
<evidence type="ECO:0000256" key="2">
    <source>
        <dbReference type="ARBA" id="ARBA00023043"/>
    </source>
</evidence>
<dbReference type="PATRIC" id="fig|1265738.3.peg.4004"/>
<evidence type="ECO:0000313" key="6">
    <source>
        <dbReference type="EMBL" id="EMI19084.1"/>
    </source>
</evidence>
<dbReference type="Proteomes" id="UP000011991">
    <property type="component" value="Unassembled WGS sequence"/>
</dbReference>
<dbReference type="SMART" id="SM00248">
    <property type="entry name" value="ANK"/>
    <property type="match status" value="9"/>
</dbReference>
<gene>
    <name evidence="6" type="ORF">RMSM_04001</name>
</gene>
<dbReference type="SUPFAM" id="SSF48403">
    <property type="entry name" value="Ankyrin repeat"/>
    <property type="match status" value="2"/>
</dbReference>
<accession>M5RYS7</accession>
<protein>
    <submittedName>
        <fullName evidence="6">Ankyrin 2,3/unc44</fullName>
    </submittedName>
</protein>
<evidence type="ECO:0000259" key="5">
    <source>
        <dbReference type="Pfam" id="PF14062"/>
    </source>
</evidence>
<dbReference type="AlphaFoldDB" id="M5RYS7"/>
<keyword evidence="2 3" id="KW-0040">ANK repeat</keyword>
<dbReference type="Pfam" id="PF12796">
    <property type="entry name" value="Ank_2"/>
    <property type="match status" value="1"/>
</dbReference>
<dbReference type="InterPro" id="IPR036770">
    <property type="entry name" value="Ankyrin_rpt-contain_sf"/>
</dbReference>
<feature type="repeat" description="ANK" evidence="3">
    <location>
        <begin position="476"/>
        <end position="508"/>
    </location>
</feature>
<sequence>MFAQATHRCNSRERSMKTPDQEHQALADAIYEGKTGEVEQWLQKGVSPNGPAECPAYMRPLALALSSSNGDIAEILVRRGADPRTGSDALKDCIDHPELNDWGDRIIVDASPDTSKCFQDAFVHACEVGERELAEKLFAVCPAPSEFTFRRCPLGQAICSQQTEIAIWLLDIGFGPQSHLADTTPPVIYAIVADDERVLKRLIETGQSVDQRVGGHQAVFTCIVPLYSRLRHVRDFPKNDKYEVFHEGSLLHIAAVAGSPKCAALLLAAGLDPQAVDSEGRTPAMLASLGGTHTAEVLQLLPEPDLNDITALVDLATRGICGGDAVAVQKAIDHGFDITTPVQTTYGVVWTPLTLAAIQGNVDVLQILIDAGTELDQSDWTESKRPVMKGIRYLYENGGLETFADPVAPIDRTALGWAALHGHVEAVRCLLAAGADTSRLDALSMTALHNAALGNQPAIIKMLVDTGFDLHAEAFDKMTPLHVAAEVNAIPSVKTLLNLGADPTRLNKRGESPYLSAKLLGKPGAYRFLESHTPENLRKKKRKPKPPPPSIIGGQQEQKAILSTAKKRFGKKAKQLHTDKTRERLAGAATTDEFLATAEAVRKKLKAMEWSRWDETPQFLWVENVNVTDARLLKLQDEFLPNNVFISRSLLKERVYLLPTTNMFEVFTAFGTDGINYGIHHELMLAWLMDLNDRYPYRLVSVSQDGLEPRFQSAPEDPETLMRELMTLCPPQDDEVNYTKWLRKRLASKTPQPTLWWD</sequence>
<feature type="domain" description="DUF4253" evidence="5">
    <location>
        <begin position="655"/>
        <end position="758"/>
    </location>
</feature>
<dbReference type="InterPro" id="IPR025349">
    <property type="entry name" value="DUF4253"/>
</dbReference>
<dbReference type="EMBL" id="ANOG01000575">
    <property type="protein sequence ID" value="EMI19084.1"/>
    <property type="molecule type" value="Genomic_DNA"/>
</dbReference>
<dbReference type="Pfam" id="PF14062">
    <property type="entry name" value="DUF4253"/>
    <property type="match status" value="1"/>
</dbReference>
<feature type="repeat" description="ANK" evidence="3">
    <location>
        <begin position="351"/>
        <end position="380"/>
    </location>
</feature>
<feature type="compositionally biased region" description="Basic and acidic residues" evidence="4">
    <location>
        <begin position="10"/>
        <end position="22"/>
    </location>
</feature>
<dbReference type="PROSITE" id="PS50297">
    <property type="entry name" value="ANK_REP_REGION"/>
    <property type="match status" value="3"/>
</dbReference>
<evidence type="ECO:0000256" key="4">
    <source>
        <dbReference type="SAM" id="MobiDB-lite"/>
    </source>
</evidence>
<name>M5RYS7_9BACT</name>
<evidence type="ECO:0000313" key="7">
    <source>
        <dbReference type="Proteomes" id="UP000011991"/>
    </source>
</evidence>
<reference evidence="6 7" key="1">
    <citation type="journal article" date="2013" name="Mar. Genomics">
        <title>Expression of sulfatases in Rhodopirellula baltica and the diversity of sulfatases in the genus Rhodopirellula.</title>
        <authorList>
            <person name="Wegner C.E."/>
            <person name="Richter-Heitmann T."/>
            <person name="Klindworth A."/>
            <person name="Klockow C."/>
            <person name="Richter M."/>
            <person name="Achstetter T."/>
            <person name="Glockner F.O."/>
            <person name="Harder J."/>
        </authorList>
    </citation>
    <scope>NUCLEOTIDE SEQUENCE [LARGE SCALE GENOMIC DNA]</scope>
    <source>
        <strain evidence="6 7">SM1</strain>
    </source>
</reference>
<keyword evidence="7" id="KW-1185">Reference proteome</keyword>
<evidence type="ECO:0000256" key="3">
    <source>
        <dbReference type="PROSITE-ProRule" id="PRU00023"/>
    </source>
</evidence>
<feature type="repeat" description="ANK" evidence="3">
    <location>
        <begin position="246"/>
        <end position="278"/>
    </location>
</feature>